<dbReference type="EMBL" id="BSOH01000001">
    <property type="protein sequence ID" value="GLR15910.1"/>
    <property type="molecule type" value="Genomic_DNA"/>
</dbReference>
<evidence type="ECO:0000313" key="1">
    <source>
        <dbReference type="EMBL" id="GLR15910.1"/>
    </source>
</evidence>
<reference evidence="1" key="2">
    <citation type="submission" date="2023-01" db="EMBL/GenBank/DDBJ databases">
        <title>Draft genome sequence of Portibacter lacus strain NBRC 108769.</title>
        <authorList>
            <person name="Sun Q."/>
            <person name="Mori K."/>
        </authorList>
    </citation>
    <scope>NUCLEOTIDE SEQUENCE</scope>
    <source>
        <strain evidence="1">NBRC 108769</strain>
    </source>
</reference>
<evidence type="ECO:0000313" key="2">
    <source>
        <dbReference type="Proteomes" id="UP001156666"/>
    </source>
</evidence>
<reference evidence="1" key="1">
    <citation type="journal article" date="2014" name="Int. J. Syst. Evol. Microbiol.">
        <title>Complete genome sequence of Corynebacterium casei LMG S-19264T (=DSM 44701T), isolated from a smear-ripened cheese.</title>
        <authorList>
            <consortium name="US DOE Joint Genome Institute (JGI-PGF)"/>
            <person name="Walter F."/>
            <person name="Albersmeier A."/>
            <person name="Kalinowski J."/>
            <person name="Ruckert C."/>
        </authorList>
    </citation>
    <scope>NUCLEOTIDE SEQUENCE</scope>
    <source>
        <strain evidence="1">NBRC 108769</strain>
    </source>
</reference>
<gene>
    <name evidence="1" type="ORF">GCM10007940_05250</name>
</gene>
<dbReference type="AlphaFoldDB" id="A0AA37SL49"/>
<dbReference type="Proteomes" id="UP001156666">
    <property type="component" value="Unassembled WGS sequence"/>
</dbReference>
<name>A0AA37SL49_9BACT</name>
<sequence length="66" mass="7478">MFYRQPYFLSFNNLVFRTIPMKNIFIALLSGLSIHISSFTLSAQKLFSISGGANYGILDLENNVDQ</sequence>
<organism evidence="1 2">
    <name type="scientific">Portibacter lacus</name>
    <dbReference type="NCBI Taxonomy" id="1099794"/>
    <lineage>
        <taxon>Bacteria</taxon>
        <taxon>Pseudomonadati</taxon>
        <taxon>Bacteroidota</taxon>
        <taxon>Saprospiria</taxon>
        <taxon>Saprospirales</taxon>
        <taxon>Haliscomenobacteraceae</taxon>
        <taxon>Portibacter</taxon>
    </lineage>
</organism>
<accession>A0AA37SL49</accession>
<proteinExistence type="predicted"/>
<protein>
    <submittedName>
        <fullName evidence="1">Uncharacterized protein</fullName>
    </submittedName>
</protein>
<comment type="caution">
    <text evidence="1">The sequence shown here is derived from an EMBL/GenBank/DDBJ whole genome shotgun (WGS) entry which is preliminary data.</text>
</comment>
<keyword evidence="2" id="KW-1185">Reference proteome</keyword>